<feature type="transmembrane region" description="Helical" evidence="1">
    <location>
        <begin position="69"/>
        <end position="90"/>
    </location>
</feature>
<keyword evidence="3" id="KW-1185">Reference proteome</keyword>
<gene>
    <name evidence="2" type="ORF">CRM22_000705</name>
</gene>
<organism evidence="2 3">
    <name type="scientific">Opisthorchis felineus</name>
    <dbReference type="NCBI Taxonomy" id="147828"/>
    <lineage>
        <taxon>Eukaryota</taxon>
        <taxon>Metazoa</taxon>
        <taxon>Spiralia</taxon>
        <taxon>Lophotrochozoa</taxon>
        <taxon>Platyhelminthes</taxon>
        <taxon>Trematoda</taxon>
        <taxon>Digenea</taxon>
        <taxon>Opisthorchiida</taxon>
        <taxon>Opisthorchiata</taxon>
        <taxon>Opisthorchiidae</taxon>
        <taxon>Opisthorchis</taxon>
    </lineage>
</organism>
<dbReference type="Proteomes" id="UP000308267">
    <property type="component" value="Unassembled WGS sequence"/>
</dbReference>
<dbReference type="Pfam" id="PF08560">
    <property type="entry name" value="DUF1757"/>
    <property type="match status" value="1"/>
</dbReference>
<feature type="transmembrane region" description="Helical" evidence="1">
    <location>
        <begin position="139"/>
        <end position="159"/>
    </location>
</feature>
<protein>
    <submittedName>
        <fullName evidence="2">Uncharacterized protein</fullName>
    </submittedName>
</protein>
<dbReference type="AlphaFoldDB" id="A0A4S2MDU6"/>
<name>A0A4S2MDU6_OPIFE</name>
<feature type="transmembrane region" description="Helical" evidence="1">
    <location>
        <begin position="38"/>
        <end position="57"/>
    </location>
</feature>
<evidence type="ECO:0000313" key="3">
    <source>
        <dbReference type="Proteomes" id="UP000308267"/>
    </source>
</evidence>
<sequence>MGFWWLKNLIGVRLSDSQLQDIKHTRAELLFHVTYRSIQASSLIGSLVVAPLVTVVKQPRSLRVLHDRCLRYAIYGIAPGAAAGVVLYGLRMRNQPEEGYFDRCYRLRCSQGQIRIDRSSIFGALVGVGWSVLTPYRPIEAAVIGMYVGLVGGAVCNRFDR</sequence>
<reference evidence="2 3" key="1">
    <citation type="journal article" date="2019" name="BMC Genomics">
        <title>New insights from Opisthorchis felineus genome: update on genomics of the epidemiologically important liver flukes.</title>
        <authorList>
            <person name="Ershov N.I."/>
            <person name="Mordvinov V.A."/>
            <person name="Prokhortchouk E.B."/>
            <person name="Pakharukova M.Y."/>
            <person name="Gunbin K.V."/>
            <person name="Ustyantsev K."/>
            <person name="Genaev M.A."/>
            <person name="Blinov A.G."/>
            <person name="Mazur A."/>
            <person name="Boulygina E."/>
            <person name="Tsygankova S."/>
            <person name="Khrameeva E."/>
            <person name="Chekanov N."/>
            <person name="Fan G."/>
            <person name="Xiao A."/>
            <person name="Zhang H."/>
            <person name="Xu X."/>
            <person name="Yang H."/>
            <person name="Solovyev V."/>
            <person name="Lee S.M."/>
            <person name="Liu X."/>
            <person name="Afonnikov D.A."/>
            <person name="Skryabin K.G."/>
        </authorList>
    </citation>
    <scope>NUCLEOTIDE SEQUENCE [LARGE SCALE GENOMIC DNA]</scope>
    <source>
        <strain evidence="2">AK-0245</strain>
        <tissue evidence="2">Whole organism</tissue>
    </source>
</reference>
<accession>A0A4S2MDU6</accession>
<dbReference type="InterPro" id="IPR013869">
    <property type="entry name" value="DUF1757"/>
</dbReference>
<evidence type="ECO:0000256" key="1">
    <source>
        <dbReference type="SAM" id="Phobius"/>
    </source>
</evidence>
<proteinExistence type="predicted"/>
<dbReference type="STRING" id="147828.A0A4S2MDU6"/>
<keyword evidence="1" id="KW-1133">Transmembrane helix</keyword>
<comment type="caution">
    <text evidence="2">The sequence shown here is derived from an EMBL/GenBank/DDBJ whole genome shotgun (WGS) entry which is preliminary data.</text>
</comment>
<dbReference type="EMBL" id="SJOL01001417">
    <property type="protein sequence ID" value="TGZ74870.1"/>
    <property type="molecule type" value="Genomic_DNA"/>
</dbReference>
<keyword evidence="1" id="KW-0812">Transmembrane</keyword>
<dbReference type="OrthoDB" id="421638at2759"/>
<keyword evidence="1" id="KW-0472">Membrane</keyword>
<dbReference type="PANTHER" id="PTHR38636:SF1">
    <property type="entry name" value="CHLORIDE CHANNEL PROTEIN CLC-D"/>
    <property type="match status" value="1"/>
</dbReference>
<evidence type="ECO:0000313" key="2">
    <source>
        <dbReference type="EMBL" id="TGZ74870.1"/>
    </source>
</evidence>
<dbReference type="PANTHER" id="PTHR38636">
    <property type="entry name" value="PROTEIN CBG20488"/>
    <property type="match status" value="1"/>
</dbReference>